<name>A0A0D9XXH0_9ORYZ</name>
<dbReference type="Proteomes" id="UP000032180">
    <property type="component" value="Chromosome 12"/>
</dbReference>
<proteinExistence type="predicted"/>
<protein>
    <submittedName>
        <fullName evidence="2">Uncharacterized protein</fullName>
    </submittedName>
</protein>
<reference evidence="2" key="3">
    <citation type="submission" date="2015-04" db="UniProtKB">
        <authorList>
            <consortium name="EnsemblPlants"/>
        </authorList>
    </citation>
    <scope>IDENTIFICATION</scope>
</reference>
<dbReference type="AlphaFoldDB" id="A0A0D9XXH0"/>
<keyword evidence="3" id="KW-1185">Reference proteome</keyword>
<evidence type="ECO:0000313" key="2">
    <source>
        <dbReference type="EnsemblPlants" id="LPERR12G04410.1"/>
    </source>
</evidence>
<organism evidence="2 3">
    <name type="scientific">Leersia perrieri</name>
    <dbReference type="NCBI Taxonomy" id="77586"/>
    <lineage>
        <taxon>Eukaryota</taxon>
        <taxon>Viridiplantae</taxon>
        <taxon>Streptophyta</taxon>
        <taxon>Embryophyta</taxon>
        <taxon>Tracheophyta</taxon>
        <taxon>Spermatophyta</taxon>
        <taxon>Magnoliopsida</taxon>
        <taxon>Liliopsida</taxon>
        <taxon>Poales</taxon>
        <taxon>Poaceae</taxon>
        <taxon>BOP clade</taxon>
        <taxon>Oryzoideae</taxon>
        <taxon>Oryzeae</taxon>
        <taxon>Oryzinae</taxon>
        <taxon>Leersia</taxon>
    </lineage>
</organism>
<evidence type="ECO:0000256" key="1">
    <source>
        <dbReference type="SAM" id="MobiDB-lite"/>
    </source>
</evidence>
<sequence length="112" mass="12215">MAPAMSPFCPRALADPKMAEVSAVTTLIDRTIGCILAPQPRRQIYTSRFAAAGASQWAGEMERRRRGSRHEGDGHEEETMKTGNKVTKRLKDAATAAMTTPAIASSQEAKRR</sequence>
<feature type="region of interest" description="Disordered" evidence="1">
    <location>
        <begin position="52"/>
        <end position="86"/>
    </location>
</feature>
<dbReference type="EnsemblPlants" id="LPERR12G04410.1">
    <property type="protein sequence ID" value="LPERR12G04410.1"/>
    <property type="gene ID" value="LPERR12G04410"/>
</dbReference>
<reference evidence="2 3" key="1">
    <citation type="submission" date="2012-08" db="EMBL/GenBank/DDBJ databases">
        <title>Oryza genome evolution.</title>
        <authorList>
            <person name="Wing R.A."/>
        </authorList>
    </citation>
    <scope>NUCLEOTIDE SEQUENCE</scope>
</reference>
<reference evidence="3" key="2">
    <citation type="submission" date="2013-12" db="EMBL/GenBank/DDBJ databases">
        <authorList>
            <person name="Yu Y."/>
            <person name="Lee S."/>
            <person name="de Baynast K."/>
            <person name="Wissotski M."/>
            <person name="Liu L."/>
            <person name="Talag J."/>
            <person name="Goicoechea J."/>
            <person name="Angelova A."/>
            <person name="Jetty R."/>
            <person name="Kudrna D."/>
            <person name="Golser W."/>
            <person name="Rivera L."/>
            <person name="Zhang J."/>
            <person name="Wing R."/>
        </authorList>
    </citation>
    <scope>NUCLEOTIDE SEQUENCE</scope>
</reference>
<evidence type="ECO:0000313" key="3">
    <source>
        <dbReference type="Proteomes" id="UP000032180"/>
    </source>
</evidence>
<feature type="compositionally biased region" description="Basic and acidic residues" evidence="1">
    <location>
        <begin position="69"/>
        <end position="80"/>
    </location>
</feature>
<dbReference type="Gramene" id="LPERR12G04410.1">
    <property type="protein sequence ID" value="LPERR12G04410.1"/>
    <property type="gene ID" value="LPERR12G04410"/>
</dbReference>
<dbReference type="HOGENOM" id="CLU_2149455_0_0_1"/>
<accession>A0A0D9XXH0</accession>